<dbReference type="Pfam" id="PF00582">
    <property type="entry name" value="Usp"/>
    <property type="match status" value="1"/>
</dbReference>
<dbReference type="Proteomes" id="UP000529637">
    <property type="component" value="Unassembled WGS sequence"/>
</dbReference>
<dbReference type="CDD" id="cd00293">
    <property type="entry name" value="USP-like"/>
    <property type="match status" value="1"/>
</dbReference>
<evidence type="ECO:0000259" key="1">
    <source>
        <dbReference type="Pfam" id="PF00582"/>
    </source>
</evidence>
<keyword evidence="3" id="KW-1185">Reference proteome</keyword>
<evidence type="ECO:0000313" key="2">
    <source>
        <dbReference type="EMBL" id="NUZ05270.1"/>
    </source>
</evidence>
<dbReference type="Gene3D" id="3.40.50.620">
    <property type="entry name" value="HUPs"/>
    <property type="match status" value="1"/>
</dbReference>
<accession>A0A7Y6TVQ0</accession>
<sequence length="143" mass="15329">MKRVLVPVDPTQPARTRSAIEQVVRMARDEPLTACLLRVQPKVSGHVSMFFDPRELRELQQTAGAEELEPARALLEAAGVPCTCTVLVGRSAPTIVAAARDLGCDRIVFAKEEPSLAASLFGSLAHQVRQTLGSAADLRVIGS</sequence>
<comment type="caution">
    <text evidence="2">The sequence shown here is derived from an EMBL/GenBank/DDBJ whole genome shotgun (WGS) entry which is preliminary data.</text>
</comment>
<reference evidence="2 3" key="1">
    <citation type="submission" date="2020-06" db="EMBL/GenBank/DDBJ databases">
        <title>Schlegella sp. ID0723 isolated from air conditioner.</title>
        <authorList>
            <person name="Kim D.Y."/>
            <person name="Kim D.-U."/>
        </authorList>
    </citation>
    <scope>NUCLEOTIDE SEQUENCE [LARGE SCALE GENOMIC DNA]</scope>
    <source>
        <strain evidence="2 3">ID0723</strain>
    </source>
</reference>
<protein>
    <submittedName>
        <fullName evidence="2">Universal stress protein</fullName>
    </submittedName>
</protein>
<dbReference type="InterPro" id="IPR006016">
    <property type="entry name" value="UspA"/>
</dbReference>
<proteinExistence type="predicted"/>
<dbReference type="SUPFAM" id="SSF52402">
    <property type="entry name" value="Adenine nucleotide alpha hydrolases-like"/>
    <property type="match status" value="1"/>
</dbReference>
<organism evidence="2 3">
    <name type="scientific">Piscinibacter koreensis</name>
    <dbReference type="NCBI Taxonomy" id="2742824"/>
    <lineage>
        <taxon>Bacteria</taxon>
        <taxon>Pseudomonadati</taxon>
        <taxon>Pseudomonadota</taxon>
        <taxon>Betaproteobacteria</taxon>
        <taxon>Burkholderiales</taxon>
        <taxon>Sphaerotilaceae</taxon>
        <taxon>Piscinibacter</taxon>
    </lineage>
</organism>
<gene>
    <name evidence="2" type="ORF">HQN59_05785</name>
</gene>
<evidence type="ECO:0000313" key="3">
    <source>
        <dbReference type="Proteomes" id="UP000529637"/>
    </source>
</evidence>
<dbReference type="RefSeq" id="WP_176066992.1">
    <property type="nucleotide sequence ID" value="NZ_JABWMJ010000002.1"/>
</dbReference>
<name>A0A7Y6TVQ0_9BURK</name>
<dbReference type="EMBL" id="JABWMJ010000002">
    <property type="protein sequence ID" value="NUZ05270.1"/>
    <property type="molecule type" value="Genomic_DNA"/>
</dbReference>
<dbReference type="AlphaFoldDB" id="A0A7Y6TVQ0"/>
<dbReference type="InterPro" id="IPR014729">
    <property type="entry name" value="Rossmann-like_a/b/a_fold"/>
</dbReference>
<feature type="domain" description="UspA" evidence="1">
    <location>
        <begin position="1"/>
        <end position="129"/>
    </location>
</feature>